<dbReference type="InterPro" id="IPR004088">
    <property type="entry name" value="KH_dom_type_1"/>
</dbReference>
<evidence type="ECO:0000313" key="3">
    <source>
        <dbReference type="EMBL" id="VDM77495.1"/>
    </source>
</evidence>
<dbReference type="EMBL" id="UYYB01099340">
    <property type="protein sequence ID" value="VDM77495.1"/>
    <property type="molecule type" value="Genomic_DNA"/>
</dbReference>
<evidence type="ECO:0000313" key="4">
    <source>
        <dbReference type="Proteomes" id="UP000270094"/>
    </source>
</evidence>
<proteinExistence type="predicted"/>
<feature type="domain" description="K Homology" evidence="2">
    <location>
        <begin position="22"/>
        <end position="117"/>
    </location>
</feature>
<name>A0A3P7L461_STRVU</name>
<protein>
    <recommendedName>
        <fullName evidence="2">K Homology domain-containing protein</fullName>
    </recommendedName>
</protein>
<dbReference type="GO" id="GO:0003723">
    <property type="term" value="F:RNA binding"/>
    <property type="evidence" value="ECO:0007669"/>
    <property type="project" value="UniProtKB-UniRule"/>
</dbReference>
<gene>
    <name evidence="3" type="ORF">SVUK_LOCUS12493</name>
</gene>
<keyword evidence="1" id="KW-0694">RNA-binding</keyword>
<dbReference type="PROSITE" id="PS50084">
    <property type="entry name" value="KH_TYPE_1"/>
    <property type="match status" value="1"/>
</dbReference>
<evidence type="ECO:0000259" key="2">
    <source>
        <dbReference type="SMART" id="SM00322"/>
    </source>
</evidence>
<evidence type="ECO:0000256" key="1">
    <source>
        <dbReference type="PROSITE-ProRule" id="PRU00117"/>
    </source>
</evidence>
<organism evidence="3 4">
    <name type="scientific">Strongylus vulgaris</name>
    <name type="common">Blood worm</name>
    <dbReference type="NCBI Taxonomy" id="40348"/>
    <lineage>
        <taxon>Eukaryota</taxon>
        <taxon>Metazoa</taxon>
        <taxon>Ecdysozoa</taxon>
        <taxon>Nematoda</taxon>
        <taxon>Chromadorea</taxon>
        <taxon>Rhabditida</taxon>
        <taxon>Rhabditina</taxon>
        <taxon>Rhabditomorpha</taxon>
        <taxon>Strongyloidea</taxon>
        <taxon>Strongylidae</taxon>
        <taxon>Strongylus</taxon>
    </lineage>
</organism>
<dbReference type="InterPro" id="IPR036612">
    <property type="entry name" value="KH_dom_type_1_sf"/>
</dbReference>
<dbReference type="SUPFAM" id="SSF54791">
    <property type="entry name" value="Eukaryotic type KH-domain (KH-domain type I)"/>
    <property type="match status" value="2"/>
</dbReference>
<keyword evidence="4" id="KW-1185">Reference proteome</keyword>
<dbReference type="OrthoDB" id="442947at2759"/>
<dbReference type="CDD" id="cd00105">
    <property type="entry name" value="KH-I"/>
    <property type="match status" value="1"/>
</dbReference>
<dbReference type="SMART" id="SM00322">
    <property type="entry name" value="KH"/>
    <property type="match status" value="1"/>
</dbReference>
<accession>A0A3P7L461</accession>
<dbReference type="InterPro" id="IPR004087">
    <property type="entry name" value="KH_dom"/>
</dbReference>
<dbReference type="Pfam" id="PF00013">
    <property type="entry name" value="KH_1"/>
    <property type="match status" value="1"/>
</dbReference>
<sequence>MVEEIKLACLAIRGLVADSREPKVTKHLNVEPHAMEAILGKDGRHLKRLQHSFRVHVKVQFFARESKDGRHLKRLQHSFRVHVKIDDEPGDSLRKISINGTEESVALAEARIIQLMSRGFSSFPNPIGEEEISLEEVNNYSSAD</sequence>
<dbReference type="AlphaFoldDB" id="A0A3P7L461"/>
<reference evidence="3 4" key="1">
    <citation type="submission" date="2018-11" db="EMBL/GenBank/DDBJ databases">
        <authorList>
            <consortium name="Pathogen Informatics"/>
        </authorList>
    </citation>
    <scope>NUCLEOTIDE SEQUENCE [LARGE SCALE GENOMIC DNA]</scope>
</reference>
<dbReference type="Proteomes" id="UP000270094">
    <property type="component" value="Unassembled WGS sequence"/>
</dbReference>
<dbReference type="Gene3D" id="3.30.1370.10">
    <property type="entry name" value="K Homology domain, type 1"/>
    <property type="match status" value="2"/>
</dbReference>